<dbReference type="Proteomes" id="UP000510621">
    <property type="component" value="Chromosome"/>
</dbReference>
<name>A0A7L6AST0_9GAMM</name>
<dbReference type="KEGG" id="this:HZT40_11995"/>
<proteinExistence type="predicted"/>
<feature type="signal peptide" evidence="2">
    <location>
        <begin position="1"/>
        <end position="26"/>
    </location>
</feature>
<keyword evidence="1" id="KW-0472">Membrane</keyword>
<feature type="transmembrane region" description="Helical" evidence="1">
    <location>
        <begin position="77"/>
        <end position="99"/>
    </location>
</feature>
<feature type="chain" id="PRO_5029801032" evidence="2">
    <location>
        <begin position="27"/>
        <end position="104"/>
    </location>
</feature>
<dbReference type="EMBL" id="CP059265">
    <property type="protein sequence ID" value="QLQ32186.1"/>
    <property type="molecule type" value="Genomic_DNA"/>
</dbReference>
<keyword evidence="1" id="KW-0812">Transmembrane</keyword>
<sequence length="104" mass="11457">MSHSTHHLQARWLLAGCLLFSGLACADEAPAALPPALQQQLLDAQKQVLGAETRLVEEKIRNQRSEHEAFVKNESTLFTYTTVGLVAGIVIGWLSFLLIPEMDT</sequence>
<protein>
    <submittedName>
        <fullName evidence="3">Uncharacterized protein</fullName>
    </submittedName>
</protein>
<evidence type="ECO:0000313" key="3">
    <source>
        <dbReference type="EMBL" id="QLQ32186.1"/>
    </source>
</evidence>
<keyword evidence="2" id="KW-0732">Signal</keyword>
<organism evidence="3 4">
    <name type="scientific">Candidatus Thiothrix singaporensis</name>
    <dbReference type="NCBI Taxonomy" id="2799669"/>
    <lineage>
        <taxon>Bacteria</taxon>
        <taxon>Pseudomonadati</taxon>
        <taxon>Pseudomonadota</taxon>
        <taxon>Gammaproteobacteria</taxon>
        <taxon>Thiotrichales</taxon>
        <taxon>Thiotrichaceae</taxon>
        <taxon>Thiothrix</taxon>
    </lineage>
</organism>
<dbReference type="AlphaFoldDB" id="A0A7L6AST0"/>
<evidence type="ECO:0000256" key="2">
    <source>
        <dbReference type="SAM" id="SignalP"/>
    </source>
</evidence>
<accession>A0A7L6AST0</accession>
<keyword evidence="4" id="KW-1185">Reference proteome</keyword>
<keyword evidence="1" id="KW-1133">Transmembrane helix</keyword>
<evidence type="ECO:0000313" key="4">
    <source>
        <dbReference type="Proteomes" id="UP000510621"/>
    </source>
</evidence>
<evidence type="ECO:0000256" key="1">
    <source>
        <dbReference type="SAM" id="Phobius"/>
    </source>
</evidence>
<gene>
    <name evidence="3" type="ORF">HZT40_11995</name>
</gene>
<reference evidence="3" key="1">
    <citation type="submission" date="2020-06" db="EMBL/GenBank/DDBJ databases">
        <title>Analysis procedures for assessing recovery of high quality, complete, closed genomes from Nanopore long read metagenome sequencing.</title>
        <authorList>
            <person name="Bessarab I."/>
            <person name="Arumugam K."/>
            <person name="Haryono M."/>
            <person name="Liu X."/>
            <person name="Roy S."/>
            <person name="Zuniga-Montanez R.E."/>
            <person name="Qiu G."/>
            <person name="Drautz-Moses D.I."/>
            <person name="Law Y.Y."/>
            <person name="Wuertz S."/>
            <person name="Lauro F.M."/>
            <person name="Huson D.H."/>
            <person name="Williams R.B."/>
        </authorList>
    </citation>
    <scope>NUCLEOTIDE SEQUENCE [LARGE SCALE GENOMIC DNA]</scope>
    <source>
        <strain evidence="3">SSD2</strain>
    </source>
</reference>